<dbReference type="FunFam" id="3.30.70.270:FF:000063">
    <property type="entry name" value="Zinc knuckle domaincontaining protein"/>
    <property type="match status" value="1"/>
</dbReference>
<dbReference type="InterPro" id="IPR043128">
    <property type="entry name" value="Rev_trsase/Diguanyl_cyclase"/>
</dbReference>
<gene>
    <name evidence="3" type="ORF">EPI10_030444</name>
</gene>
<dbReference type="GO" id="GO:0015074">
    <property type="term" value="P:DNA integration"/>
    <property type="evidence" value="ECO:0007669"/>
    <property type="project" value="InterPro"/>
</dbReference>
<dbReference type="SUPFAM" id="SSF53098">
    <property type="entry name" value="Ribonuclease H-like"/>
    <property type="match status" value="2"/>
</dbReference>
<dbReference type="GO" id="GO:0004523">
    <property type="term" value="F:RNA-DNA hybrid ribonuclease activity"/>
    <property type="evidence" value="ECO:0007669"/>
    <property type="project" value="InterPro"/>
</dbReference>
<dbReference type="InterPro" id="IPR000467">
    <property type="entry name" value="G_patch_dom"/>
</dbReference>
<proteinExistence type="predicted"/>
<dbReference type="Proteomes" id="UP000325315">
    <property type="component" value="Unassembled WGS sequence"/>
</dbReference>
<sequence>MDNKELEFYEEGLEKGNICAIEGELTKLGVNYPRIIISRPRNVEGGAQGIPKIIIQRPISLPYKDNKRVPWNYNYNVAIQGVESSTSTSEEEPEALVNEPVKEEEAKEFLKFLKHSEYSVVEQLHRQPALISVLALLLRSEVHREALMKVLNETYVTKDISVNKLDRLATLKRLLIDSSHMKACQNIVRAFDGTERRVMGRMDVPLLIGPNTYEVDFLVMDINPSYNCLLGRPWIHLAGAVPSSLHQKLKLVTKNRLVTINSEEDIIVTVTNEAPYLETNEEAIECSFQSLEFVNVTFISEGNEVPVPMLSKTTRMGLRMMIGKGALPGKGLGKHLQRKVQILMLKEKRDRFGLGFKPDAKQIKKEIEKKQERRRARLNGEDVKWESMTFPHISHTFVSKGVSYPKKESSRDGHPHINAIHDEETDQGNLSGIRPYEPGSVLNNWTAEEFPVVYRDYTESLDINDMSSDTIDSEVCFKQDMCSEESQGFESDRECDLPPNLLRMVEQEEKQILPHKESVEMVNLGEGQEVKIGACITVETKRDLIEFLQVVKYSDWVANIVLVPKKDGKVRMCMDYMDLNKVSPKDNFSLPHIDTLVDNTAGYSLFSFMDGFSGYNQIKIHPEDIDKTTFVTMWGKFCYKMMPFGLKMRERHIREPWLRKFELKLNPAKCTFGARSRKLLGFIVSEKGIEVDPNKVKAIQELSSPRTQKEVRGFLGRLNYIALFISELTERCDPIFRLLKKHNPGTWDEECQKTFDKVKQYLSNAPVLMPPHPNKPLILYLTVLDNSMGCVLGQHDESGKKERAIYYLIYVVSYNLAHLEARSFKIYGGVYRLNGRMARWQILLSEFDIVYVNQKTVKGRAIADFLASRALEDYEPFNFDFSNEDLMYVAVTEEGTSESHPWKLNFDGASNAVGNGIGAVLIAPNGDHYPFSCKLDFDCINNMAEYEACIMGIRAAIERKIRVLEVYGDSALMADALATLASMVRINENEDMKPIQMSIYQIPAHCHNVEEKEKIDHPCYHDILKYIKNREYPDQATENDKRTLRRLACEYVLDGEVLYKKRKDQVLLRCVDATEAKQILEEVHEGVCGTHANGFIMARQIMRFGYYWSTMEGDCINYAKKCHKCQIYGDKIHVPPSPLHMMTSPWPFSMWGMDVIGPISPKASNGHRLIFVVIDYFTKWVEAASYAKVTKSAVSRFLKK</sequence>
<dbReference type="Pfam" id="PF17919">
    <property type="entry name" value="RT_RNaseH_2"/>
    <property type="match status" value="1"/>
</dbReference>
<evidence type="ECO:0000313" key="3">
    <source>
        <dbReference type="EMBL" id="KAA3486545.1"/>
    </source>
</evidence>
<comment type="caution">
    <text evidence="3">The sequence shown here is derived from an EMBL/GenBank/DDBJ whole genome shotgun (WGS) entry which is preliminary data.</text>
</comment>
<dbReference type="Gene3D" id="3.10.10.10">
    <property type="entry name" value="HIV Type 1 Reverse Transcriptase, subunit A, domain 1"/>
    <property type="match status" value="1"/>
</dbReference>
<dbReference type="InterPro" id="IPR041577">
    <property type="entry name" value="RT_RNaseH_2"/>
</dbReference>
<dbReference type="InterPro" id="IPR002156">
    <property type="entry name" value="RNaseH_domain"/>
</dbReference>
<dbReference type="Gene3D" id="3.30.420.10">
    <property type="entry name" value="Ribonuclease H-like superfamily/Ribonuclease H"/>
    <property type="match status" value="2"/>
</dbReference>
<dbReference type="PANTHER" id="PTHR32108">
    <property type="entry name" value="DNA-DIRECTED RNA POLYMERASE SUBUNIT ALPHA"/>
    <property type="match status" value="1"/>
</dbReference>
<dbReference type="Pfam" id="PF13456">
    <property type="entry name" value="RVT_3"/>
    <property type="match status" value="1"/>
</dbReference>
<dbReference type="OrthoDB" id="101614at2759"/>
<protein>
    <submittedName>
        <fullName evidence="3">Reverse transcriptase</fullName>
    </submittedName>
</protein>
<evidence type="ECO:0000313" key="4">
    <source>
        <dbReference type="Proteomes" id="UP000325315"/>
    </source>
</evidence>
<dbReference type="CDD" id="cd00303">
    <property type="entry name" value="retropepsin_like"/>
    <property type="match status" value="1"/>
</dbReference>
<dbReference type="Pfam" id="PF17921">
    <property type="entry name" value="Integrase_H2C2"/>
    <property type="match status" value="1"/>
</dbReference>
<keyword evidence="3" id="KW-0548">Nucleotidyltransferase</keyword>
<dbReference type="InterPro" id="IPR000477">
    <property type="entry name" value="RT_dom"/>
</dbReference>
<dbReference type="GO" id="GO:0003964">
    <property type="term" value="F:RNA-directed DNA polymerase activity"/>
    <property type="evidence" value="ECO:0007669"/>
    <property type="project" value="UniProtKB-KW"/>
</dbReference>
<evidence type="ECO:0000259" key="2">
    <source>
        <dbReference type="PROSITE" id="PS50994"/>
    </source>
</evidence>
<accession>A0A5B6X0P3</accession>
<dbReference type="PANTHER" id="PTHR32108:SF5">
    <property type="entry name" value="DYNACTIN SUBUNIT 1-LIKE"/>
    <property type="match status" value="1"/>
</dbReference>
<dbReference type="Gene3D" id="3.30.70.270">
    <property type="match status" value="2"/>
</dbReference>
<dbReference type="PROSITE" id="PS50994">
    <property type="entry name" value="INTEGRASE"/>
    <property type="match status" value="1"/>
</dbReference>
<dbReference type="AlphaFoldDB" id="A0A5B6X0P3"/>
<evidence type="ECO:0000259" key="1">
    <source>
        <dbReference type="PROSITE" id="PS50174"/>
    </source>
</evidence>
<dbReference type="EMBL" id="SMMG02000001">
    <property type="protein sequence ID" value="KAA3486545.1"/>
    <property type="molecule type" value="Genomic_DNA"/>
</dbReference>
<dbReference type="Gene3D" id="1.10.340.70">
    <property type="match status" value="1"/>
</dbReference>
<dbReference type="PROSITE" id="PS50174">
    <property type="entry name" value="G_PATCH"/>
    <property type="match status" value="1"/>
</dbReference>
<organism evidence="3 4">
    <name type="scientific">Gossypium australe</name>
    <dbReference type="NCBI Taxonomy" id="47621"/>
    <lineage>
        <taxon>Eukaryota</taxon>
        <taxon>Viridiplantae</taxon>
        <taxon>Streptophyta</taxon>
        <taxon>Embryophyta</taxon>
        <taxon>Tracheophyta</taxon>
        <taxon>Spermatophyta</taxon>
        <taxon>Magnoliopsida</taxon>
        <taxon>eudicotyledons</taxon>
        <taxon>Gunneridae</taxon>
        <taxon>Pentapetalae</taxon>
        <taxon>rosids</taxon>
        <taxon>malvids</taxon>
        <taxon>Malvales</taxon>
        <taxon>Malvaceae</taxon>
        <taxon>Malvoideae</taxon>
        <taxon>Gossypium</taxon>
    </lineage>
</organism>
<dbReference type="InterPro" id="IPR041588">
    <property type="entry name" value="Integrase_H2C2"/>
</dbReference>
<keyword evidence="3" id="KW-0808">Transferase</keyword>
<dbReference type="GO" id="GO:0003676">
    <property type="term" value="F:nucleic acid binding"/>
    <property type="evidence" value="ECO:0007669"/>
    <property type="project" value="InterPro"/>
</dbReference>
<dbReference type="InterPro" id="IPR036397">
    <property type="entry name" value="RNaseH_sf"/>
</dbReference>
<dbReference type="InterPro" id="IPR043502">
    <property type="entry name" value="DNA/RNA_pol_sf"/>
</dbReference>
<feature type="domain" description="Integrase catalytic" evidence="2">
    <location>
        <begin position="1141"/>
        <end position="1200"/>
    </location>
</feature>
<name>A0A5B6X0P3_9ROSI</name>
<dbReference type="Pfam" id="PF00078">
    <property type="entry name" value="RVT_1"/>
    <property type="match status" value="1"/>
</dbReference>
<dbReference type="CDD" id="cd01647">
    <property type="entry name" value="RT_LTR"/>
    <property type="match status" value="1"/>
</dbReference>
<dbReference type="InterPro" id="IPR012337">
    <property type="entry name" value="RNaseH-like_sf"/>
</dbReference>
<dbReference type="InterPro" id="IPR001584">
    <property type="entry name" value="Integrase_cat-core"/>
</dbReference>
<keyword evidence="4" id="KW-1185">Reference proteome</keyword>
<keyword evidence="3" id="KW-0695">RNA-directed DNA polymerase</keyword>
<reference evidence="4" key="1">
    <citation type="journal article" date="2019" name="Plant Biotechnol. J.">
        <title>Genome sequencing of the Australian wild diploid species Gossypium australe highlights disease resistance and delayed gland morphogenesis.</title>
        <authorList>
            <person name="Cai Y."/>
            <person name="Cai X."/>
            <person name="Wang Q."/>
            <person name="Wang P."/>
            <person name="Zhang Y."/>
            <person name="Cai C."/>
            <person name="Xu Y."/>
            <person name="Wang K."/>
            <person name="Zhou Z."/>
            <person name="Wang C."/>
            <person name="Geng S."/>
            <person name="Li B."/>
            <person name="Dong Q."/>
            <person name="Hou Y."/>
            <person name="Wang H."/>
            <person name="Ai P."/>
            <person name="Liu Z."/>
            <person name="Yi F."/>
            <person name="Sun M."/>
            <person name="An G."/>
            <person name="Cheng J."/>
            <person name="Zhang Y."/>
            <person name="Shi Q."/>
            <person name="Xie Y."/>
            <person name="Shi X."/>
            <person name="Chang Y."/>
            <person name="Huang F."/>
            <person name="Chen Y."/>
            <person name="Hong S."/>
            <person name="Mi L."/>
            <person name="Sun Q."/>
            <person name="Zhang L."/>
            <person name="Zhou B."/>
            <person name="Peng R."/>
            <person name="Zhang X."/>
            <person name="Liu F."/>
        </authorList>
    </citation>
    <scope>NUCLEOTIDE SEQUENCE [LARGE SCALE GENOMIC DNA]</scope>
    <source>
        <strain evidence="4">cv. PA1801</strain>
    </source>
</reference>
<feature type="domain" description="G-patch" evidence="1">
    <location>
        <begin position="313"/>
        <end position="359"/>
    </location>
</feature>
<dbReference type="SUPFAM" id="SSF56672">
    <property type="entry name" value="DNA/RNA polymerases"/>
    <property type="match status" value="1"/>
</dbReference>